<dbReference type="Gene3D" id="3.40.50.1820">
    <property type="entry name" value="alpha/beta hydrolase"/>
    <property type="match status" value="1"/>
</dbReference>
<comment type="caution">
    <text evidence="2">The sequence shown here is derived from an EMBL/GenBank/DDBJ whole genome shotgun (WGS) entry which is preliminary data.</text>
</comment>
<sequence length="215" mass="23453">MSFVPSTLLSQCLIDGCGDTVVVFAHGAGANMHHEFMTTMASGLSKAGFQVVRFNFPYMQANAKDGKRRPPDRAPKLVAHFDAQLQALKAELQPKRVVLMGKSMGGRMAAILAADTTVDAVICLGYPFAPKPESEPRIEPIEQNHAPMLIVQGDRDKFGTRDQIRAWPIPSRVQFEWLNDGDHSFKPRKVSGATLAGNMSQAISACIQFIGELDA</sequence>
<evidence type="ECO:0000259" key="1">
    <source>
        <dbReference type="Pfam" id="PF20408"/>
    </source>
</evidence>
<dbReference type="AlphaFoldDB" id="A0A917JK20"/>
<dbReference type="PANTHER" id="PTHR13136:SF11">
    <property type="entry name" value="TESTIS-EXPRESSED PROTEIN 30"/>
    <property type="match status" value="1"/>
</dbReference>
<organism evidence="2 3">
    <name type="scientific">Shewanella gelidii</name>
    <dbReference type="NCBI Taxonomy" id="1642821"/>
    <lineage>
        <taxon>Bacteria</taxon>
        <taxon>Pseudomonadati</taxon>
        <taxon>Pseudomonadota</taxon>
        <taxon>Gammaproteobacteria</taxon>
        <taxon>Alteromonadales</taxon>
        <taxon>Shewanellaceae</taxon>
        <taxon>Shewanella</taxon>
    </lineage>
</organism>
<dbReference type="SUPFAM" id="SSF53474">
    <property type="entry name" value="alpha/beta-Hydrolases"/>
    <property type="match status" value="1"/>
</dbReference>
<dbReference type="InterPro" id="IPR046879">
    <property type="entry name" value="KANL3/Tex30_Abhydrolase"/>
</dbReference>
<dbReference type="EMBL" id="BMPZ01000002">
    <property type="protein sequence ID" value="GGI73581.1"/>
    <property type="molecule type" value="Genomic_DNA"/>
</dbReference>
<name>A0A917JK20_9GAMM</name>
<reference evidence="2" key="2">
    <citation type="submission" date="2020-09" db="EMBL/GenBank/DDBJ databases">
        <authorList>
            <person name="Sun Q."/>
            <person name="Ohkuma M."/>
        </authorList>
    </citation>
    <scope>NUCLEOTIDE SEQUENCE</scope>
    <source>
        <strain evidence="2">JCM 30804</strain>
    </source>
</reference>
<feature type="domain" description="KANL3/Tex30 alpha/beta hydrolase-like" evidence="1">
    <location>
        <begin position="19"/>
        <end position="210"/>
    </location>
</feature>
<dbReference type="GO" id="GO:0016787">
    <property type="term" value="F:hydrolase activity"/>
    <property type="evidence" value="ECO:0007669"/>
    <property type="project" value="UniProtKB-KW"/>
</dbReference>
<keyword evidence="3" id="KW-1185">Reference proteome</keyword>
<evidence type="ECO:0000313" key="2">
    <source>
        <dbReference type="EMBL" id="GGI73581.1"/>
    </source>
</evidence>
<proteinExistence type="predicted"/>
<evidence type="ECO:0000313" key="3">
    <source>
        <dbReference type="Proteomes" id="UP000613743"/>
    </source>
</evidence>
<dbReference type="Proteomes" id="UP000613743">
    <property type="component" value="Unassembled WGS sequence"/>
</dbReference>
<gene>
    <name evidence="2" type="ORF">GCM10009332_08830</name>
</gene>
<keyword evidence="2" id="KW-0378">Hydrolase</keyword>
<protein>
    <submittedName>
        <fullName evidence="2">Dienelactone hydrolase</fullName>
    </submittedName>
</protein>
<dbReference type="RefSeq" id="WP_229779734.1">
    <property type="nucleotide sequence ID" value="NZ_BMPZ01000002.1"/>
</dbReference>
<dbReference type="PANTHER" id="PTHR13136">
    <property type="entry name" value="TESTIS DEVELOPMENT PROTEIN PRTD"/>
    <property type="match status" value="1"/>
</dbReference>
<dbReference type="InterPro" id="IPR029058">
    <property type="entry name" value="AB_hydrolase_fold"/>
</dbReference>
<dbReference type="Pfam" id="PF20408">
    <property type="entry name" value="Abhydrolase_11"/>
    <property type="match status" value="1"/>
</dbReference>
<dbReference type="InterPro" id="IPR026555">
    <property type="entry name" value="NSL3/Tex30"/>
</dbReference>
<accession>A0A917JK20</accession>
<reference evidence="2" key="1">
    <citation type="journal article" date="2014" name="Int. J. Syst. Evol. Microbiol.">
        <title>Complete genome sequence of Corynebacterium casei LMG S-19264T (=DSM 44701T), isolated from a smear-ripened cheese.</title>
        <authorList>
            <consortium name="US DOE Joint Genome Institute (JGI-PGF)"/>
            <person name="Walter F."/>
            <person name="Albersmeier A."/>
            <person name="Kalinowski J."/>
            <person name="Ruckert C."/>
        </authorList>
    </citation>
    <scope>NUCLEOTIDE SEQUENCE</scope>
    <source>
        <strain evidence="2">JCM 30804</strain>
    </source>
</reference>